<dbReference type="AlphaFoldDB" id="A0A815T4I4"/>
<dbReference type="InterPro" id="IPR050863">
    <property type="entry name" value="CenT-Element_Derived"/>
</dbReference>
<dbReference type="EMBL" id="CAJNOO010010233">
    <property type="protein sequence ID" value="CAF1497183.1"/>
    <property type="molecule type" value="Genomic_DNA"/>
</dbReference>
<dbReference type="InterPro" id="IPR004875">
    <property type="entry name" value="DDE_SF_endonuclease_dom"/>
</dbReference>
<dbReference type="PANTHER" id="PTHR19303:SF57">
    <property type="entry name" value="HTH CENPB-TYPE DOMAIN-CONTAINING PROTEIN"/>
    <property type="match status" value="1"/>
</dbReference>
<dbReference type="Pfam" id="PF03184">
    <property type="entry name" value="DDE_1"/>
    <property type="match status" value="1"/>
</dbReference>
<dbReference type="GO" id="GO:0005634">
    <property type="term" value="C:nucleus"/>
    <property type="evidence" value="ECO:0007669"/>
    <property type="project" value="TreeGrafter"/>
</dbReference>
<evidence type="ECO:0000313" key="2">
    <source>
        <dbReference type="EMBL" id="CAF1497183.1"/>
    </source>
</evidence>
<dbReference type="OrthoDB" id="10043687at2759"/>
<comment type="caution">
    <text evidence="2">The sequence shown here is derived from an EMBL/GenBank/DDBJ whole genome shotgun (WGS) entry which is preliminary data.</text>
</comment>
<reference evidence="2" key="1">
    <citation type="submission" date="2021-02" db="EMBL/GenBank/DDBJ databases">
        <authorList>
            <person name="Nowell W R."/>
        </authorList>
    </citation>
    <scope>NUCLEOTIDE SEQUENCE</scope>
</reference>
<proteinExistence type="predicted"/>
<sequence length="157" mass="17181">TGLPDFDGHQTCPSEWVCVCADTKYAYQDEGGSGKCFTTVVLGGSAAGVALPPYIVYAAKNINTSWCQQGPSRAMYRCSSKGWITSDLFLDWFENLFLLETAHIPRPLLLLMDNLSAHISIKAIEMAQKNQIILLCLPPNTTHALQPLDVVTFGSNN</sequence>
<feature type="non-terminal residue" evidence="2">
    <location>
        <position position="1"/>
    </location>
</feature>
<dbReference type="Proteomes" id="UP000663882">
    <property type="component" value="Unassembled WGS sequence"/>
</dbReference>
<organism evidence="2 3">
    <name type="scientific">Rotaria sordida</name>
    <dbReference type="NCBI Taxonomy" id="392033"/>
    <lineage>
        <taxon>Eukaryota</taxon>
        <taxon>Metazoa</taxon>
        <taxon>Spiralia</taxon>
        <taxon>Gnathifera</taxon>
        <taxon>Rotifera</taxon>
        <taxon>Eurotatoria</taxon>
        <taxon>Bdelloidea</taxon>
        <taxon>Philodinida</taxon>
        <taxon>Philodinidae</taxon>
        <taxon>Rotaria</taxon>
    </lineage>
</organism>
<dbReference type="Gene3D" id="3.30.420.10">
    <property type="entry name" value="Ribonuclease H-like superfamily/Ribonuclease H"/>
    <property type="match status" value="1"/>
</dbReference>
<name>A0A815T4I4_9BILA</name>
<evidence type="ECO:0000259" key="1">
    <source>
        <dbReference type="Pfam" id="PF03184"/>
    </source>
</evidence>
<protein>
    <recommendedName>
        <fullName evidence="1">DDE-1 domain-containing protein</fullName>
    </recommendedName>
</protein>
<dbReference type="PANTHER" id="PTHR19303">
    <property type="entry name" value="TRANSPOSON"/>
    <property type="match status" value="1"/>
</dbReference>
<gene>
    <name evidence="2" type="ORF">RFH988_LOCUS38633</name>
</gene>
<dbReference type="InterPro" id="IPR036397">
    <property type="entry name" value="RNaseH_sf"/>
</dbReference>
<feature type="domain" description="DDE-1" evidence="1">
    <location>
        <begin position="39"/>
        <end position="151"/>
    </location>
</feature>
<evidence type="ECO:0000313" key="3">
    <source>
        <dbReference type="Proteomes" id="UP000663882"/>
    </source>
</evidence>
<dbReference type="GO" id="GO:0003677">
    <property type="term" value="F:DNA binding"/>
    <property type="evidence" value="ECO:0007669"/>
    <property type="project" value="TreeGrafter"/>
</dbReference>
<accession>A0A815T4I4</accession>